<evidence type="ECO:0000259" key="6">
    <source>
        <dbReference type="PROSITE" id="PS50865"/>
    </source>
</evidence>
<proteinExistence type="predicted"/>
<dbReference type="SUPFAM" id="SSF144232">
    <property type="entry name" value="HIT/MYND zinc finger-like"/>
    <property type="match status" value="1"/>
</dbReference>
<dbReference type="STRING" id="7260.B4NA12"/>
<evidence type="ECO:0000256" key="4">
    <source>
        <dbReference type="PROSITE-ProRule" id="PRU00134"/>
    </source>
</evidence>
<dbReference type="InterPro" id="IPR002893">
    <property type="entry name" value="Znf_MYND"/>
</dbReference>
<sequence>MDEVLKEGKCVLCANRAELTCQRCGDFYCSTNCQRRDWQRHRYICFPMPALVYPQAFSVHHIERRKPDPETVPLQIDADKNNIRPEGIIESQVSPTVRLQVISDKDDDLKSVSSNSDSVSNNILKKTKNTASPPKMTMPASHSVFYVNGFRSPNRCFIREASEKTDKAHASLLEKVNTLANNLPKLCRPKYQYALAVYNGKLQRVEVLSGTNSLRVLFLDMGVIEVRQANTVFEINDEIMSLPCYTQQVQLKGVSNYRMHNNVKQFLTQFEGKRFVGVYDNNNYNQMELFHAETKNSLNEEIKVFCANEDVYDLFEGKTQGKNDNKEKIQQLTEKTEPNDDIASDDNNPIEVQIVKAKANDTKTISQLTSTPKDSLKETQEAEPIKEIQIDEADDDKVDLIVTKEKVIEVQINEKEIASNKKSSSSKDITTCSDKPSTSKGVSKSSNEPVLIAPFKTLRFESNTLEVFIVDNSAINHGVFGAFDKAHGKMFTDLQAILDKFVDSEPYEPVLKEYVIVKSDGCWCRAKVTQIDPPYYKVRLLEFTNMEKVTSLSIRRYPLHLDAPCVTNLCIMDGVSSLTLNQTQKAHLAETFKVNNVVGIDGVTYRHDMAMVQCKKVLEKLREMIGK</sequence>
<keyword evidence="3" id="KW-0862">Zinc</keyword>
<feature type="compositionally biased region" description="Polar residues" evidence="5">
    <location>
        <begin position="420"/>
        <end position="445"/>
    </location>
</feature>
<feature type="domain" description="MYND-type" evidence="6">
    <location>
        <begin position="10"/>
        <end position="45"/>
    </location>
</feature>
<dbReference type="Gene3D" id="2.40.50.90">
    <property type="match status" value="1"/>
</dbReference>
<feature type="region of interest" description="Disordered" evidence="5">
    <location>
        <begin position="419"/>
        <end position="445"/>
    </location>
</feature>
<dbReference type="FunCoup" id="B4NA12">
    <property type="interactions" value="39"/>
</dbReference>
<dbReference type="InterPro" id="IPR002999">
    <property type="entry name" value="Tudor"/>
</dbReference>
<organism evidence="7 8">
    <name type="scientific">Drosophila willistoni</name>
    <name type="common">Fruit fly</name>
    <dbReference type="NCBI Taxonomy" id="7260"/>
    <lineage>
        <taxon>Eukaryota</taxon>
        <taxon>Metazoa</taxon>
        <taxon>Ecdysozoa</taxon>
        <taxon>Arthropoda</taxon>
        <taxon>Hexapoda</taxon>
        <taxon>Insecta</taxon>
        <taxon>Pterygota</taxon>
        <taxon>Neoptera</taxon>
        <taxon>Endopterygota</taxon>
        <taxon>Diptera</taxon>
        <taxon>Brachycera</taxon>
        <taxon>Muscomorpha</taxon>
        <taxon>Ephydroidea</taxon>
        <taxon>Drosophilidae</taxon>
        <taxon>Drosophila</taxon>
        <taxon>Sophophora</taxon>
    </lineage>
</organism>
<dbReference type="EMBL" id="CH964232">
    <property type="protein sequence ID" value="EDW81767.2"/>
    <property type="molecule type" value="Genomic_DNA"/>
</dbReference>
<dbReference type="SMART" id="SM00333">
    <property type="entry name" value="TUDOR"/>
    <property type="match status" value="2"/>
</dbReference>
<dbReference type="HOGENOM" id="CLU_419954_0_0_1"/>
<evidence type="ECO:0000256" key="3">
    <source>
        <dbReference type="ARBA" id="ARBA00022833"/>
    </source>
</evidence>
<dbReference type="KEGG" id="dwi:6647936"/>
<dbReference type="Pfam" id="PF01753">
    <property type="entry name" value="zf-MYND"/>
    <property type="match status" value="1"/>
</dbReference>
<dbReference type="InParanoid" id="B4NA12"/>
<dbReference type="AlphaFoldDB" id="B4NA12"/>
<keyword evidence="1" id="KW-0479">Metal-binding</keyword>
<dbReference type="SUPFAM" id="SSF63748">
    <property type="entry name" value="Tudor/PWWP/MBT"/>
    <property type="match status" value="2"/>
</dbReference>
<evidence type="ECO:0000256" key="2">
    <source>
        <dbReference type="ARBA" id="ARBA00022771"/>
    </source>
</evidence>
<dbReference type="OrthoDB" id="5282002at2759"/>
<dbReference type="InterPro" id="IPR035437">
    <property type="entry name" value="SNase_OB-fold_sf"/>
</dbReference>
<evidence type="ECO:0000256" key="1">
    <source>
        <dbReference type="ARBA" id="ARBA00022723"/>
    </source>
</evidence>
<gene>
    <name evidence="7" type="primary">Dwil\GK10843</name>
    <name evidence="7" type="ORF">Dwil_GK10843</name>
</gene>
<dbReference type="GO" id="GO:0008270">
    <property type="term" value="F:zinc ion binding"/>
    <property type="evidence" value="ECO:0007669"/>
    <property type="project" value="UniProtKB-KW"/>
</dbReference>
<dbReference type="Pfam" id="PF00567">
    <property type="entry name" value="TUDOR"/>
    <property type="match status" value="2"/>
</dbReference>
<dbReference type="Gene3D" id="2.30.30.140">
    <property type="match status" value="2"/>
</dbReference>
<evidence type="ECO:0000313" key="7">
    <source>
        <dbReference type="EMBL" id="EDW81767.2"/>
    </source>
</evidence>
<dbReference type="Proteomes" id="UP000007798">
    <property type="component" value="Unassembled WGS sequence"/>
</dbReference>
<protein>
    <recommendedName>
        <fullName evidence="6">MYND-type domain-containing protein</fullName>
    </recommendedName>
</protein>
<evidence type="ECO:0000313" key="8">
    <source>
        <dbReference type="Proteomes" id="UP000007798"/>
    </source>
</evidence>
<dbReference type="CDD" id="cd20379">
    <property type="entry name" value="Tudor_dTUD-like"/>
    <property type="match status" value="1"/>
</dbReference>
<reference evidence="7 8" key="1">
    <citation type="journal article" date="2007" name="Nature">
        <title>Evolution of genes and genomes on the Drosophila phylogeny.</title>
        <authorList>
            <consortium name="Drosophila 12 Genomes Consortium"/>
            <person name="Clark A.G."/>
            <person name="Eisen M.B."/>
            <person name="Smith D.R."/>
            <person name="Bergman C.M."/>
            <person name="Oliver B."/>
            <person name="Markow T.A."/>
            <person name="Kaufman T.C."/>
            <person name="Kellis M."/>
            <person name="Gelbart W."/>
            <person name="Iyer V.N."/>
            <person name="Pollard D.A."/>
            <person name="Sackton T.B."/>
            <person name="Larracuente A.M."/>
            <person name="Singh N.D."/>
            <person name="Abad J.P."/>
            <person name="Abt D.N."/>
            <person name="Adryan B."/>
            <person name="Aguade M."/>
            <person name="Akashi H."/>
            <person name="Anderson W.W."/>
            <person name="Aquadro C.F."/>
            <person name="Ardell D.H."/>
            <person name="Arguello R."/>
            <person name="Artieri C.G."/>
            <person name="Barbash D.A."/>
            <person name="Barker D."/>
            <person name="Barsanti P."/>
            <person name="Batterham P."/>
            <person name="Batzoglou S."/>
            <person name="Begun D."/>
            <person name="Bhutkar A."/>
            <person name="Blanco E."/>
            <person name="Bosak S.A."/>
            <person name="Bradley R.K."/>
            <person name="Brand A.D."/>
            <person name="Brent M.R."/>
            <person name="Brooks A.N."/>
            <person name="Brown R.H."/>
            <person name="Butlin R.K."/>
            <person name="Caggese C."/>
            <person name="Calvi B.R."/>
            <person name="Bernardo de Carvalho A."/>
            <person name="Caspi A."/>
            <person name="Castrezana S."/>
            <person name="Celniker S.E."/>
            <person name="Chang J.L."/>
            <person name="Chapple C."/>
            <person name="Chatterji S."/>
            <person name="Chinwalla A."/>
            <person name="Civetta A."/>
            <person name="Clifton S.W."/>
            <person name="Comeron J.M."/>
            <person name="Costello J.C."/>
            <person name="Coyne J.A."/>
            <person name="Daub J."/>
            <person name="David R.G."/>
            <person name="Delcher A.L."/>
            <person name="Delehaunty K."/>
            <person name="Do C.B."/>
            <person name="Ebling H."/>
            <person name="Edwards K."/>
            <person name="Eickbush T."/>
            <person name="Evans J.D."/>
            <person name="Filipski A."/>
            <person name="Findeiss S."/>
            <person name="Freyhult E."/>
            <person name="Fulton L."/>
            <person name="Fulton R."/>
            <person name="Garcia A.C."/>
            <person name="Gardiner A."/>
            <person name="Garfield D.A."/>
            <person name="Garvin B.E."/>
            <person name="Gibson G."/>
            <person name="Gilbert D."/>
            <person name="Gnerre S."/>
            <person name="Godfrey J."/>
            <person name="Good R."/>
            <person name="Gotea V."/>
            <person name="Gravely B."/>
            <person name="Greenberg A.J."/>
            <person name="Griffiths-Jones S."/>
            <person name="Gross S."/>
            <person name="Guigo R."/>
            <person name="Gustafson E.A."/>
            <person name="Haerty W."/>
            <person name="Hahn M.W."/>
            <person name="Halligan D.L."/>
            <person name="Halpern A.L."/>
            <person name="Halter G.M."/>
            <person name="Han M.V."/>
            <person name="Heger A."/>
            <person name="Hillier L."/>
            <person name="Hinrichs A.S."/>
            <person name="Holmes I."/>
            <person name="Hoskins R.A."/>
            <person name="Hubisz M.J."/>
            <person name="Hultmark D."/>
            <person name="Huntley M.A."/>
            <person name="Jaffe D.B."/>
            <person name="Jagadeeshan S."/>
            <person name="Jeck W.R."/>
            <person name="Johnson J."/>
            <person name="Jones C.D."/>
            <person name="Jordan W.C."/>
            <person name="Karpen G.H."/>
            <person name="Kataoka E."/>
            <person name="Keightley P.D."/>
            <person name="Kheradpour P."/>
            <person name="Kirkness E.F."/>
            <person name="Koerich L.B."/>
            <person name="Kristiansen K."/>
            <person name="Kudrna D."/>
            <person name="Kulathinal R.J."/>
            <person name="Kumar S."/>
            <person name="Kwok R."/>
            <person name="Lander E."/>
            <person name="Langley C.H."/>
            <person name="Lapoint R."/>
            <person name="Lazzaro B.P."/>
            <person name="Lee S.J."/>
            <person name="Levesque L."/>
            <person name="Li R."/>
            <person name="Lin C.F."/>
            <person name="Lin M.F."/>
            <person name="Lindblad-Toh K."/>
            <person name="Llopart A."/>
            <person name="Long M."/>
            <person name="Low L."/>
            <person name="Lozovsky E."/>
            <person name="Lu J."/>
            <person name="Luo M."/>
            <person name="Machado C.A."/>
            <person name="Makalowski W."/>
            <person name="Marzo M."/>
            <person name="Matsuda M."/>
            <person name="Matzkin L."/>
            <person name="McAllister B."/>
            <person name="McBride C.S."/>
            <person name="McKernan B."/>
            <person name="McKernan K."/>
            <person name="Mendez-Lago M."/>
            <person name="Minx P."/>
            <person name="Mollenhauer M.U."/>
            <person name="Montooth K."/>
            <person name="Mount S.M."/>
            <person name="Mu X."/>
            <person name="Myers E."/>
            <person name="Negre B."/>
            <person name="Newfeld S."/>
            <person name="Nielsen R."/>
            <person name="Noor M.A."/>
            <person name="O'Grady P."/>
            <person name="Pachter L."/>
            <person name="Papaceit M."/>
            <person name="Parisi M.J."/>
            <person name="Parisi M."/>
            <person name="Parts L."/>
            <person name="Pedersen J.S."/>
            <person name="Pesole G."/>
            <person name="Phillippy A.M."/>
            <person name="Ponting C.P."/>
            <person name="Pop M."/>
            <person name="Porcelli D."/>
            <person name="Powell J.R."/>
            <person name="Prohaska S."/>
            <person name="Pruitt K."/>
            <person name="Puig M."/>
            <person name="Quesneville H."/>
            <person name="Ram K.R."/>
            <person name="Rand D."/>
            <person name="Rasmussen M.D."/>
            <person name="Reed L.K."/>
            <person name="Reenan R."/>
            <person name="Reily A."/>
            <person name="Remington K.A."/>
            <person name="Rieger T.T."/>
            <person name="Ritchie M.G."/>
            <person name="Robin C."/>
            <person name="Rogers Y.H."/>
            <person name="Rohde C."/>
            <person name="Rozas J."/>
            <person name="Rubenfield M.J."/>
            <person name="Ruiz A."/>
            <person name="Russo S."/>
            <person name="Salzberg S.L."/>
            <person name="Sanchez-Gracia A."/>
            <person name="Saranga D.J."/>
            <person name="Sato H."/>
            <person name="Schaeffer S.W."/>
            <person name="Schatz M.C."/>
            <person name="Schlenke T."/>
            <person name="Schwartz R."/>
            <person name="Segarra C."/>
            <person name="Singh R.S."/>
            <person name="Sirot L."/>
            <person name="Sirota M."/>
            <person name="Sisneros N.B."/>
            <person name="Smith C.D."/>
            <person name="Smith T.F."/>
            <person name="Spieth J."/>
            <person name="Stage D.E."/>
            <person name="Stark A."/>
            <person name="Stephan W."/>
            <person name="Strausberg R.L."/>
            <person name="Strempel S."/>
            <person name="Sturgill D."/>
            <person name="Sutton G."/>
            <person name="Sutton G.G."/>
            <person name="Tao W."/>
            <person name="Teichmann S."/>
            <person name="Tobari Y.N."/>
            <person name="Tomimura Y."/>
            <person name="Tsolas J.M."/>
            <person name="Valente V.L."/>
            <person name="Venter E."/>
            <person name="Venter J.C."/>
            <person name="Vicario S."/>
            <person name="Vieira F.G."/>
            <person name="Vilella A.J."/>
            <person name="Villasante A."/>
            <person name="Walenz B."/>
            <person name="Wang J."/>
            <person name="Wasserman M."/>
            <person name="Watts T."/>
            <person name="Wilson D."/>
            <person name="Wilson R.K."/>
            <person name="Wing R.A."/>
            <person name="Wolfner M.F."/>
            <person name="Wong A."/>
            <person name="Wong G.K."/>
            <person name="Wu C.I."/>
            <person name="Wu G."/>
            <person name="Yamamoto D."/>
            <person name="Yang H.P."/>
            <person name="Yang S.P."/>
            <person name="Yorke J.A."/>
            <person name="Yoshida K."/>
            <person name="Zdobnov E."/>
            <person name="Zhang P."/>
            <person name="Zhang Y."/>
            <person name="Zimin A.V."/>
            <person name="Baldwin J."/>
            <person name="Abdouelleil A."/>
            <person name="Abdulkadir J."/>
            <person name="Abebe A."/>
            <person name="Abera B."/>
            <person name="Abreu J."/>
            <person name="Acer S.C."/>
            <person name="Aftuck L."/>
            <person name="Alexander A."/>
            <person name="An P."/>
            <person name="Anderson E."/>
            <person name="Anderson S."/>
            <person name="Arachi H."/>
            <person name="Azer M."/>
            <person name="Bachantsang P."/>
            <person name="Barry A."/>
            <person name="Bayul T."/>
            <person name="Berlin A."/>
            <person name="Bessette D."/>
            <person name="Bloom T."/>
            <person name="Blye J."/>
            <person name="Boguslavskiy L."/>
            <person name="Bonnet C."/>
            <person name="Boukhgalter B."/>
            <person name="Bourzgui I."/>
            <person name="Brown A."/>
            <person name="Cahill P."/>
            <person name="Channer S."/>
            <person name="Cheshatsang Y."/>
            <person name="Chuda L."/>
            <person name="Citroen M."/>
            <person name="Collymore A."/>
            <person name="Cooke P."/>
            <person name="Costello M."/>
            <person name="D'Aco K."/>
            <person name="Daza R."/>
            <person name="De Haan G."/>
            <person name="DeGray S."/>
            <person name="DeMaso C."/>
            <person name="Dhargay N."/>
            <person name="Dooley K."/>
            <person name="Dooley E."/>
            <person name="Doricent M."/>
            <person name="Dorje P."/>
            <person name="Dorjee K."/>
            <person name="Dupes A."/>
            <person name="Elong R."/>
            <person name="Falk J."/>
            <person name="Farina A."/>
            <person name="Faro S."/>
            <person name="Ferguson D."/>
            <person name="Fisher S."/>
            <person name="Foley C.D."/>
            <person name="Franke A."/>
            <person name="Friedrich D."/>
            <person name="Gadbois L."/>
            <person name="Gearin G."/>
            <person name="Gearin C.R."/>
            <person name="Giannoukos G."/>
            <person name="Goode T."/>
            <person name="Graham J."/>
            <person name="Grandbois E."/>
            <person name="Grewal S."/>
            <person name="Gyaltsen K."/>
            <person name="Hafez N."/>
            <person name="Hagos B."/>
            <person name="Hall J."/>
            <person name="Henson C."/>
            <person name="Hollinger A."/>
            <person name="Honan T."/>
            <person name="Huard M.D."/>
            <person name="Hughes L."/>
            <person name="Hurhula B."/>
            <person name="Husby M.E."/>
            <person name="Kamat A."/>
            <person name="Kanga B."/>
            <person name="Kashin S."/>
            <person name="Khazanovich D."/>
            <person name="Kisner P."/>
            <person name="Lance K."/>
            <person name="Lara M."/>
            <person name="Lee W."/>
            <person name="Lennon N."/>
            <person name="Letendre F."/>
            <person name="LeVine R."/>
            <person name="Lipovsky A."/>
            <person name="Liu X."/>
            <person name="Liu J."/>
            <person name="Liu S."/>
            <person name="Lokyitsang T."/>
            <person name="Lokyitsang Y."/>
            <person name="Lubonja R."/>
            <person name="Lui A."/>
            <person name="MacDonald P."/>
            <person name="Magnisalis V."/>
            <person name="Maru K."/>
            <person name="Matthews C."/>
            <person name="McCusker W."/>
            <person name="McDonough S."/>
            <person name="Mehta T."/>
            <person name="Meldrim J."/>
            <person name="Meneus L."/>
            <person name="Mihai O."/>
            <person name="Mihalev A."/>
            <person name="Mihova T."/>
            <person name="Mittelman R."/>
            <person name="Mlenga V."/>
            <person name="Montmayeur A."/>
            <person name="Mulrain L."/>
            <person name="Navidi A."/>
            <person name="Naylor J."/>
            <person name="Negash T."/>
            <person name="Nguyen T."/>
            <person name="Nguyen N."/>
            <person name="Nicol R."/>
            <person name="Norbu C."/>
            <person name="Norbu N."/>
            <person name="Novod N."/>
            <person name="O'Neill B."/>
            <person name="Osman S."/>
            <person name="Markiewicz E."/>
            <person name="Oyono O.L."/>
            <person name="Patti C."/>
            <person name="Phunkhang P."/>
            <person name="Pierre F."/>
            <person name="Priest M."/>
            <person name="Raghuraman S."/>
            <person name="Rege F."/>
            <person name="Reyes R."/>
            <person name="Rise C."/>
            <person name="Rogov P."/>
            <person name="Ross K."/>
            <person name="Ryan E."/>
            <person name="Settipalli S."/>
            <person name="Shea T."/>
            <person name="Sherpa N."/>
            <person name="Shi L."/>
            <person name="Shih D."/>
            <person name="Sparrow T."/>
            <person name="Spaulding J."/>
            <person name="Stalker J."/>
            <person name="Stange-Thomann N."/>
            <person name="Stavropoulos S."/>
            <person name="Stone C."/>
            <person name="Strader C."/>
            <person name="Tesfaye S."/>
            <person name="Thomson T."/>
            <person name="Thoulutsang Y."/>
            <person name="Thoulutsang D."/>
            <person name="Topham K."/>
            <person name="Topping I."/>
            <person name="Tsamla T."/>
            <person name="Vassiliev H."/>
            <person name="Vo A."/>
            <person name="Wangchuk T."/>
            <person name="Wangdi T."/>
            <person name="Weiand M."/>
            <person name="Wilkinson J."/>
            <person name="Wilson A."/>
            <person name="Yadav S."/>
            <person name="Young G."/>
            <person name="Yu Q."/>
            <person name="Zembek L."/>
            <person name="Zhong D."/>
            <person name="Zimmer A."/>
            <person name="Zwirko Z."/>
            <person name="Jaffe D.B."/>
            <person name="Alvarez P."/>
            <person name="Brockman W."/>
            <person name="Butler J."/>
            <person name="Chin C."/>
            <person name="Gnerre S."/>
            <person name="Grabherr M."/>
            <person name="Kleber M."/>
            <person name="Mauceli E."/>
            <person name="MacCallum I."/>
        </authorList>
    </citation>
    <scope>NUCLEOTIDE SEQUENCE [LARGE SCALE GENOMIC DNA]</scope>
    <source>
        <strain evidence="8">Tucson 14030-0811.24</strain>
    </source>
</reference>
<dbReference type="Gene3D" id="6.10.140.2220">
    <property type="match status" value="1"/>
</dbReference>
<keyword evidence="8" id="KW-1185">Reference proteome</keyword>
<dbReference type="GO" id="GO:0005737">
    <property type="term" value="C:cytoplasm"/>
    <property type="evidence" value="ECO:0007669"/>
    <property type="project" value="UniProtKB-ARBA"/>
</dbReference>
<accession>B4NA12</accession>
<name>B4NA12_DROWI</name>
<keyword evidence="2 4" id="KW-0863">Zinc-finger</keyword>
<dbReference type="eggNOG" id="ENOG502T85Q">
    <property type="taxonomic scope" value="Eukaryota"/>
</dbReference>
<dbReference type="PROSITE" id="PS50865">
    <property type="entry name" value="ZF_MYND_2"/>
    <property type="match status" value="1"/>
</dbReference>
<evidence type="ECO:0000256" key="5">
    <source>
        <dbReference type="SAM" id="MobiDB-lite"/>
    </source>
</evidence>